<comment type="caution">
    <text evidence="20">The sequence shown here is derived from an EMBL/GenBank/DDBJ whole genome shotgun (WGS) entry which is preliminary data.</text>
</comment>
<dbReference type="AlphaFoldDB" id="A0A2A4YPF6"/>
<dbReference type="Pfam" id="PF22613">
    <property type="entry name" value="Transketolase_C_1"/>
    <property type="match status" value="1"/>
</dbReference>
<evidence type="ECO:0000256" key="12">
    <source>
        <dbReference type="ARBA" id="ARBA00049473"/>
    </source>
</evidence>
<comment type="subunit">
    <text evidence="5">Homodimer.</text>
</comment>
<sequence length="664" mass="72921">MDEDQRKILSNAADTIRELSFEAVQKANSGHPGLPMGCAEIGAYLYGCFLNHNPANPHWKNRDRFILSAGHGSMLLYSCLHLAGFKVSLDDLKSFRQLHSKTPGHPEYGDTDGVEATTGPLGQGVGNAVGQALGMKILQTKFNTHEHKIFTNKIYCIAGDGCLMEGVSAEACSFAGHLGLDNLILIFDSNKITLDGPLDQSGSENTAARFKAYGFEVLEMDGNSVEEVEATLNKAREDQTKPILIIAHTIIGKGSPGKQGTHKAHGAPLGPEECEATKKNLGLPEEDFYIPQTVKTFFTARKEKCQKLEEAWNELFNKWRSANPSLFDEFKAMENRKLPDDLESKLTKLEIKSPAGGRNAAQEVLQVLGQELPYLYGGSADLSGSDCTMMKDFPLIEPGNFSGRNIKYGVREFGMATAAAGLWQTDMIQPYIGTFLTFSDYMRNAIRLASLSKYHVIYQFTHDSFFLGEDGPTHQPVEHYASLRTIPNLHVIRPADSHEVKAAWFAALQYKGPTALIFCRQKLPLLAETQHHSFGDGVGKGAYIVKKETKTPDFTIMATGSEVSLAIDVAKALEKHGKAVRVVSMPCWELFEKQSESYKETVLGKDIGKRVSIEAGVSFGWHRWIGSDGIAICMEGFGASAPPSDLAEHFGFTTDAILERLLAE</sequence>
<accession>A0A2A4YPF6</accession>
<comment type="cofactor">
    <cofactor evidence="3">
        <name>Co(2+)</name>
        <dbReference type="ChEBI" id="CHEBI:48828"/>
    </cofactor>
</comment>
<feature type="binding site" evidence="17">
    <location>
        <position position="192"/>
    </location>
    <ligand>
        <name>Mg(2+)</name>
        <dbReference type="ChEBI" id="CHEBI:18420"/>
    </ligand>
</feature>
<dbReference type="InterPro" id="IPR033247">
    <property type="entry name" value="Transketolase_fam"/>
</dbReference>
<feature type="site" description="Important for catalytic activity" evidence="18">
    <location>
        <position position="265"/>
    </location>
</feature>
<dbReference type="PROSITE" id="PS00802">
    <property type="entry name" value="TRANSKETOLASE_2"/>
    <property type="match status" value="1"/>
</dbReference>
<comment type="cofactor">
    <cofactor evidence="1">
        <name>Ca(2+)</name>
        <dbReference type="ChEBI" id="CHEBI:29108"/>
    </cofactor>
</comment>
<name>A0A2A4YPF6_UNCAE</name>
<feature type="binding site" evidence="15">
    <location>
        <position position="520"/>
    </location>
    <ligand>
        <name>substrate</name>
    </ligand>
</feature>
<evidence type="ECO:0000313" key="21">
    <source>
        <dbReference type="Proteomes" id="UP000217838"/>
    </source>
</evidence>
<evidence type="ECO:0000256" key="8">
    <source>
        <dbReference type="ARBA" id="ARBA00022723"/>
    </source>
</evidence>
<comment type="cofactor">
    <cofactor evidence="17">
        <name>Mg(2+)</name>
        <dbReference type="ChEBI" id="CHEBI:18420"/>
    </cofactor>
    <text evidence="17">Binds 1 Mg(2+) ion per subunit. Can also utilize other divalent metal cations, such as Ca(2+), Mn(2+) and Co(2+).</text>
</comment>
<feature type="binding site" evidence="16">
    <location>
        <position position="161"/>
    </location>
    <ligand>
        <name>thiamine diphosphate</name>
        <dbReference type="ChEBI" id="CHEBI:58937"/>
    </ligand>
</feature>
<comment type="catalytic activity">
    <reaction evidence="12">
        <text>D-sedoheptulose 7-phosphate + D-glyceraldehyde 3-phosphate = aldehydo-D-ribose 5-phosphate + D-xylulose 5-phosphate</text>
        <dbReference type="Rhea" id="RHEA:10508"/>
        <dbReference type="ChEBI" id="CHEBI:57483"/>
        <dbReference type="ChEBI" id="CHEBI:57737"/>
        <dbReference type="ChEBI" id="CHEBI:58273"/>
        <dbReference type="ChEBI" id="CHEBI:59776"/>
        <dbReference type="EC" id="2.2.1.1"/>
    </reaction>
</comment>
<feature type="active site" description="Proton donor" evidence="14">
    <location>
        <position position="412"/>
    </location>
</feature>
<feature type="binding site" evidence="15">
    <location>
        <position position="385"/>
    </location>
    <ligand>
        <name>substrate</name>
    </ligand>
</feature>
<evidence type="ECO:0000256" key="2">
    <source>
        <dbReference type="ARBA" id="ARBA00001936"/>
    </source>
</evidence>
<feature type="binding site" evidence="16">
    <location>
        <position position="71"/>
    </location>
    <ligand>
        <name>thiamine diphosphate</name>
        <dbReference type="ChEBI" id="CHEBI:58937"/>
    </ligand>
</feature>
<protein>
    <recommendedName>
        <fullName evidence="6 13">Transketolase</fullName>
        <ecNumber evidence="6 13">2.2.1.1</ecNumber>
    </recommendedName>
</protein>
<comment type="cofactor">
    <cofactor evidence="2">
        <name>Mn(2+)</name>
        <dbReference type="ChEBI" id="CHEBI:29035"/>
    </cofactor>
</comment>
<evidence type="ECO:0000256" key="11">
    <source>
        <dbReference type="ARBA" id="ARBA00023052"/>
    </source>
</evidence>
<evidence type="ECO:0000256" key="5">
    <source>
        <dbReference type="ARBA" id="ARBA00011738"/>
    </source>
</evidence>
<dbReference type="SUPFAM" id="SSF52922">
    <property type="entry name" value="TK C-terminal domain-like"/>
    <property type="match status" value="1"/>
</dbReference>
<keyword evidence="8 17" id="KW-0479">Metal-binding</keyword>
<dbReference type="EMBL" id="NVUU01000001">
    <property type="protein sequence ID" value="PCI96195.1"/>
    <property type="molecule type" value="Genomic_DNA"/>
</dbReference>
<evidence type="ECO:0000256" key="17">
    <source>
        <dbReference type="PIRSR" id="PIRSR605478-4"/>
    </source>
</evidence>
<evidence type="ECO:0000256" key="9">
    <source>
        <dbReference type="ARBA" id="ARBA00022837"/>
    </source>
</evidence>
<evidence type="ECO:0000256" key="7">
    <source>
        <dbReference type="ARBA" id="ARBA00022679"/>
    </source>
</evidence>
<feature type="binding site" evidence="15">
    <location>
        <position position="358"/>
    </location>
    <ligand>
        <name>substrate</name>
    </ligand>
</feature>
<comment type="similarity">
    <text evidence="4">Belongs to the transketolase family.</text>
</comment>
<evidence type="ECO:0000256" key="18">
    <source>
        <dbReference type="PIRSR" id="PIRSR605478-5"/>
    </source>
</evidence>
<feature type="binding site" evidence="15">
    <location>
        <position position="462"/>
    </location>
    <ligand>
        <name>substrate</name>
    </ligand>
</feature>
<dbReference type="Pfam" id="PF00456">
    <property type="entry name" value="Transketolase_N"/>
    <property type="match status" value="1"/>
</dbReference>
<dbReference type="SMART" id="SM00861">
    <property type="entry name" value="Transket_pyr"/>
    <property type="match status" value="1"/>
</dbReference>
<dbReference type="InterPro" id="IPR005475">
    <property type="entry name" value="Transketolase-like_Pyr-bd"/>
</dbReference>
<dbReference type="InterPro" id="IPR055152">
    <property type="entry name" value="Transketolase-like_C_2"/>
</dbReference>
<dbReference type="InterPro" id="IPR009014">
    <property type="entry name" value="Transketo_C/PFOR_II"/>
</dbReference>
<evidence type="ECO:0000256" key="16">
    <source>
        <dbReference type="PIRSR" id="PIRSR605478-3"/>
    </source>
</evidence>
<dbReference type="Pfam" id="PF02779">
    <property type="entry name" value="Transket_pyr"/>
    <property type="match status" value="1"/>
</dbReference>
<dbReference type="GO" id="GO:0006098">
    <property type="term" value="P:pentose-phosphate shunt"/>
    <property type="evidence" value="ECO:0007669"/>
    <property type="project" value="TreeGrafter"/>
</dbReference>
<keyword evidence="11 16" id="KW-0786">Thiamine pyrophosphate</keyword>
<feature type="binding site" evidence="16">
    <location>
        <position position="190"/>
    </location>
    <ligand>
        <name>thiamine diphosphate</name>
        <dbReference type="ChEBI" id="CHEBI:58937"/>
    </ligand>
</feature>
<dbReference type="CDD" id="cd07033">
    <property type="entry name" value="TPP_PYR_DXS_TK_like"/>
    <property type="match status" value="1"/>
</dbReference>
<dbReference type="Gene3D" id="3.40.50.970">
    <property type="match status" value="2"/>
</dbReference>
<evidence type="ECO:0000256" key="6">
    <source>
        <dbReference type="ARBA" id="ARBA00013152"/>
    </source>
</evidence>
<evidence type="ECO:0000313" key="20">
    <source>
        <dbReference type="EMBL" id="PCI96195.1"/>
    </source>
</evidence>
<dbReference type="InterPro" id="IPR005478">
    <property type="entry name" value="Transketolase_bac-like"/>
</dbReference>
<evidence type="ECO:0000256" key="10">
    <source>
        <dbReference type="ARBA" id="ARBA00022842"/>
    </source>
</evidence>
<dbReference type="FunFam" id="3.40.50.970:FF:000045">
    <property type="entry name" value="Transketolase"/>
    <property type="match status" value="1"/>
</dbReference>
<evidence type="ECO:0000256" key="3">
    <source>
        <dbReference type="ARBA" id="ARBA00001941"/>
    </source>
</evidence>
<feature type="site" description="Important for catalytic activity" evidence="18">
    <location>
        <position position="31"/>
    </location>
</feature>
<evidence type="ECO:0000256" key="14">
    <source>
        <dbReference type="PIRSR" id="PIRSR605478-1"/>
    </source>
</evidence>
<evidence type="ECO:0000256" key="4">
    <source>
        <dbReference type="ARBA" id="ARBA00007131"/>
    </source>
</evidence>
<dbReference type="FunFam" id="3.40.50.920:FF:000003">
    <property type="entry name" value="Transketolase"/>
    <property type="match status" value="1"/>
</dbReference>
<feature type="binding site" evidence="17">
    <location>
        <position position="160"/>
    </location>
    <ligand>
        <name>Mg(2+)</name>
        <dbReference type="ChEBI" id="CHEBI:18420"/>
    </ligand>
</feature>
<dbReference type="InterPro" id="IPR029061">
    <property type="entry name" value="THDP-binding"/>
</dbReference>
<reference evidence="21" key="1">
    <citation type="submission" date="2017-08" db="EMBL/GenBank/DDBJ databases">
        <title>A dynamic microbial community with high functional redundancy inhabits the cold, oxic subseafloor aquifer.</title>
        <authorList>
            <person name="Tully B.J."/>
            <person name="Wheat C.G."/>
            <person name="Glazer B.T."/>
            <person name="Huber J.A."/>
        </authorList>
    </citation>
    <scope>NUCLEOTIDE SEQUENCE [LARGE SCALE GENOMIC DNA]</scope>
</reference>
<feature type="binding site" evidence="15">
    <location>
        <position position="265"/>
    </location>
    <ligand>
        <name>substrate</name>
    </ligand>
</feature>
<evidence type="ECO:0000256" key="13">
    <source>
        <dbReference type="NCBIfam" id="TIGR00232"/>
    </source>
</evidence>
<feature type="binding site" evidence="16">
    <location>
        <position position="265"/>
    </location>
    <ligand>
        <name>thiamine diphosphate</name>
        <dbReference type="ChEBI" id="CHEBI:58937"/>
    </ligand>
</feature>
<feature type="binding site" evidence="17">
    <location>
        <position position="190"/>
    </location>
    <ligand>
        <name>Mg(2+)</name>
        <dbReference type="ChEBI" id="CHEBI:18420"/>
    </ligand>
</feature>
<evidence type="ECO:0000256" key="15">
    <source>
        <dbReference type="PIRSR" id="PIRSR605478-2"/>
    </source>
</evidence>
<dbReference type="GO" id="GO:0005829">
    <property type="term" value="C:cytosol"/>
    <property type="evidence" value="ECO:0007669"/>
    <property type="project" value="TreeGrafter"/>
</dbReference>
<proteinExistence type="inferred from homology"/>
<dbReference type="EC" id="2.2.1.1" evidence="6 13"/>
<feature type="binding site" evidence="16">
    <location>
        <position position="438"/>
    </location>
    <ligand>
        <name>thiamine diphosphate</name>
        <dbReference type="ChEBI" id="CHEBI:58937"/>
    </ligand>
</feature>
<dbReference type="InterPro" id="IPR020826">
    <property type="entry name" value="Transketolase_BS"/>
</dbReference>
<keyword evidence="7" id="KW-0808">Transferase</keyword>
<evidence type="ECO:0000256" key="1">
    <source>
        <dbReference type="ARBA" id="ARBA00001913"/>
    </source>
</evidence>
<feature type="binding site" evidence="15">
    <location>
        <position position="31"/>
    </location>
    <ligand>
        <name>substrate</name>
    </ligand>
</feature>
<feature type="binding site" evidence="15">
    <location>
        <position position="470"/>
    </location>
    <ligand>
        <name>substrate</name>
    </ligand>
</feature>
<dbReference type="PANTHER" id="PTHR43522:SF2">
    <property type="entry name" value="TRANSKETOLASE 1-RELATED"/>
    <property type="match status" value="1"/>
</dbReference>
<organism evidence="20 21">
    <name type="scientific">Aerophobetes bacterium</name>
    <dbReference type="NCBI Taxonomy" id="2030807"/>
    <lineage>
        <taxon>Bacteria</taxon>
        <taxon>Candidatus Aerophobota</taxon>
    </lineage>
</organism>
<dbReference type="SUPFAM" id="SSF52518">
    <property type="entry name" value="Thiamin diphosphate-binding fold (THDP-binding)"/>
    <property type="match status" value="2"/>
</dbReference>
<feature type="binding site" evidence="15">
    <location>
        <position position="474"/>
    </location>
    <ligand>
        <name>substrate</name>
    </ligand>
</feature>
<dbReference type="FunFam" id="3.40.50.970:FF:000004">
    <property type="entry name" value="Transketolase"/>
    <property type="match status" value="1"/>
</dbReference>
<evidence type="ECO:0000259" key="19">
    <source>
        <dbReference type="SMART" id="SM00861"/>
    </source>
</evidence>
<dbReference type="Gene3D" id="3.40.50.920">
    <property type="match status" value="1"/>
</dbReference>
<dbReference type="PANTHER" id="PTHR43522">
    <property type="entry name" value="TRANSKETOLASE"/>
    <property type="match status" value="1"/>
</dbReference>
<keyword evidence="10 17" id="KW-0460">Magnesium</keyword>
<dbReference type="CDD" id="cd02012">
    <property type="entry name" value="TPP_TK"/>
    <property type="match status" value="1"/>
</dbReference>
<comment type="cofactor">
    <cofactor evidence="16">
        <name>thiamine diphosphate</name>
        <dbReference type="ChEBI" id="CHEBI:58937"/>
    </cofactor>
    <text evidence="16">Binds 1 thiamine pyrophosphate per subunit. During the reaction, the substrate forms a covalent intermediate with the cofactor.</text>
</comment>
<keyword evidence="9" id="KW-0106">Calcium</keyword>
<dbReference type="Proteomes" id="UP000217838">
    <property type="component" value="Unassembled WGS sequence"/>
</dbReference>
<dbReference type="InterPro" id="IPR005474">
    <property type="entry name" value="Transketolase_N"/>
</dbReference>
<dbReference type="GO" id="GO:0046872">
    <property type="term" value="F:metal ion binding"/>
    <property type="evidence" value="ECO:0007669"/>
    <property type="project" value="UniProtKB-KW"/>
</dbReference>
<feature type="binding site" evidence="16">
    <location>
        <begin position="119"/>
        <end position="121"/>
    </location>
    <ligand>
        <name>thiamine diphosphate</name>
        <dbReference type="ChEBI" id="CHEBI:58937"/>
    </ligand>
</feature>
<dbReference type="NCBIfam" id="TIGR00232">
    <property type="entry name" value="tktlase_bact"/>
    <property type="match status" value="1"/>
</dbReference>
<feature type="domain" description="Transketolase-like pyrimidine-binding" evidence="19">
    <location>
        <begin position="355"/>
        <end position="525"/>
    </location>
</feature>
<dbReference type="GO" id="GO:0004802">
    <property type="term" value="F:transketolase activity"/>
    <property type="evidence" value="ECO:0007669"/>
    <property type="project" value="UniProtKB-UniRule"/>
</dbReference>
<gene>
    <name evidence="20" type="ORF">COB11_00035</name>
</gene>